<dbReference type="InterPro" id="IPR036291">
    <property type="entry name" value="NAD(P)-bd_dom_sf"/>
</dbReference>
<dbReference type="Proteomes" id="UP000015105">
    <property type="component" value="Chromosome 2D"/>
</dbReference>
<dbReference type="Gene3D" id="3.90.180.10">
    <property type="entry name" value="Medium-chain alcohol dehydrogenases, catalytic domain"/>
    <property type="match status" value="1"/>
</dbReference>
<dbReference type="InterPro" id="IPR013154">
    <property type="entry name" value="ADH-like_N"/>
</dbReference>
<sequence>ESQPTQPLSISGHASAKHTQTAAPTILTRLLPLRALSSFPRPMATPATTPATMRAVQYDACGGGAVGLKHVEVPVPSAKKNEVLLKLQAATINPVDWKIQKGDMRPLLPRRLPFIPVTDVAGVVVDVGPGVKGLTAGDQVVAMLNSFNGGGLAEYAVASANLTVKRPAEVSAAEGAGLPIAAGTALQALRSIGAKFDGTSKPLNVLVTAASGGVGLYAVQLAKLANLHVTATCGARNMDLVKSLGADEVMDYRTPEGASLQSPSGRKYDGVVHCTIGVSWSSFQPLLSDAGRVIDITPNFSAILTSALHRVTFSKKRLVPLLLSPNKADLEFLVGLLKEGKLKTVIDSKFPLSDAGKAWQSSIDGHATGKIAVEIES</sequence>
<dbReference type="SUPFAM" id="SSF51735">
    <property type="entry name" value="NAD(P)-binding Rossmann-fold domains"/>
    <property type="match status" value="1"/>
</dbReference>
<reference evidence="3" key="5">
    <citation type="journal article" date="2021" name="G3 (Bethesda)">
        <title>Aegilops tauschii genome assembly Aet v5.0 features greater sequence contiguity and improved annotation.</title>
        <authorList>
            <person name="Wang L."/>
            <person name="Zhu T."/>
            <person name="Rodriguez J.C."/>
            <person name="Deal K.R."/>
            <person name="Dubcovsky J."/>
            <person name="McGuire P.E."/>
            <person name="Lux T."/>
            <person name="Spannagl M."/>
            <person name="Mayer K.F.X."/>
            <person name="Baldrich P."/>
            <person name="Meyers B.C."/>
            <person name="Huo N."/>
            <person name="Gu Y.Q."/>
            <person name="Zhou H."/>
            <person name="Devos K.M."/>
            <person name="Bennetzen J.L."/>
            <person name="Unver T."/>
            <person name="Budak H."/>
            <person name="Gulick P.J."/>
            <person name="Galiba G."/>
            <person name="Kalapos B."/>
            <person name="Nelson D.R."/>
            <person name="Li P."/>
            <person name="You F.M."/>
            <person name="Luo M.C."/>
            <person name="Dvorak J."/>
        </authorList>
    </citation>
    <scope>NUCLEOTIDE SEQUENCE [LARGE SCALE GENOMIC DNA]</scope>
    <source>
        <strain evidence="3">cv. AL8/78</strain>
    </source>
</reference>
<keyword evidence="4" id="KW-1185">Reference proteome</keyword>
<dbReference type="GO" id="GO:0016491">
    <property type="term" value="F:oxidoreductase activity"/>
    <property type="evidence" value="ECO:0007669"/>
    <property type="project" value="InterPro"/>
</dbReference>
<dbReference type="Pfam" id="PF13602">
    <property type="entry name" value="ADH_zinc_N_2"/>
    <property type="match status" value="1"/>
</dbReference>
<dbReference type="SUPFAM" id="SSF50129">
    <property type="entry name" value="GroES-like"/>
    <property type="match status" value="1"/>
</dbReference>
<dbReference type="EnsemblPlants" id="AET2Gv20628900.5">
    <property type="protein sequence ID" value="AET2Gv20628900.5"/>
    <property type="gene ID" value="AET2Gv20628900"/>
</dbReference>
<evidence type="ECO:0000259" key="2">
    <source>
        <dbReference type="SMART" id="SM00829"/>
    </source>
</evidence>
<accession>A0A453BTV1</accession>
<evidence type="ECO:0000313" key="4">
    <source>
        <dbReference type="Proteomes" id="UP000015105"/>
    </source>
</evidence>
<dbReference type="Gene3D" id="3.40.50.720">
    <property type="entry name" value="NAD(P)-binding Rossmann-like Domain"/>
    <property type="match status" value="1"/>
</dbReference>
<protein>
    <recommendedName>
        <fullName evidence="2">Enoyl reductase (ER) domain-containing protein</fullName>
    </recommendedName>
</protein>
<dbReference type="AlphaFoldDB" id="A0A453BTV1"/>
<evidence type="ECO:0000256" key="1">
    <source>
        <dbReference type="SAM" id="MobiDB-lite"/>
    </source>
</evidence>
<reference evidence="4" key="1">
    <citation type="journal article" date="2014" name="Science">
        <title>Ancient hybridizations among the ancestral genomes of bread wheat.</title>
        <authorList>
            <consortium name="International Wheat Genome Sequencing Consortium,"/>
            <person name="Marcussen T."/>
            <person name="Sandve S.R."/>
            <person name="Heier L."/>
            <person name="Spannagl M."/>
            <person name="Pfeifer M."/>
            <person name="Jakobsen K.S."/>
            <person name="Wulff B.B."/>
            <person name="Steuernagel B."/>
            <person name="Mayer K.F."/>
            <person name="Olsen O.A."/>
        </authorList>
    </citation>
    <scope>NUCLEOTIDE SEQUENCE [LARGE SCALE GENOMIC DNA]</scope>
    <source>
        <strain evidence="4">cv. AL8/78</strain>
    </source>
</reference>
<organism evidence="3 4">
    <name type="scientific">Aegilops tauschii subsp. strangulata</name>
    <name type="common">Goatgrass</name>
    <dbReference type="NCBI Taxonomy" id="200361"/>
    <lineage>
        <taxon>Eukaryota</taxon>
        <taxon>Viridiplantae</taxon>
        <taxon>Streptophyta</taxon>
        <taxon>Embryophyta</taxon>
        <taxon>Tracheophyta</taxon>
        <taxon>Spermatophyta</taxon>
        <taxon>Magnoliopsida</taxon>
        <taxon>Liliopsida</taxon>
        <taxon>Poales</taxon>
        <taxon>Poaceae</taxon>
        <taxon>BOP clade</taxon>
        <taxon>Pooideae</taxon>
        <taxon>Triticodae</taxon>
        <taxon>Triticeae</taxon>
        <taxon>Triticinae</taxon>
        <taxon>Aegilops</taxon>
    </lineage>
</organism>
<feature type="domain" description="Enoyl reductase (ER)" evidence="2">
    <location>
        <begin position="63"/>
        <end position="373"/>
    </location>
</feature>
<evidence type="ECO:0000313" key="3">
    <source>
        <dbReference type="EnsemblPlants" id="AET2Gv20628900.5"/>
    </source>
</evidence>
<dbReference type="SMART" id="SM00829">
    <property type="entry name" value="PKS_ER"/>
    <property type="match status" value="1"/>
</dbReference>
<feature type="region of interest" description="Disordered" evidence="1">
    <location>
        <begin position="1"/>
        <end position="21"/>
    </location>
</feature>
<dbReference type="Gramene" id="AET2Gv20628900.5">
    <property type="protein sequence ID" value="AET2Gv20628900.5"/>
    <property type="gene ID" value="AET2Gv20628900"/>
</dbReference>
<dbReference type="InterPro" id="IPR011032">
    <property type="entry name" value="GroES-like_sf"/>
</dbReference>
<dbReference type="PANTHER" id="PTHR44013">
    <property type="entry name" value="ZINC-TYPE ALCOHOL DEHYDROGENASE-LIKE PROTEIN C16A3.02C"/>
    <property type="match status" value="1"/>
</dbReference>
<dbReference type="STRING" id="200361.A0A453BTV1"/>
<reference evidence="3" key="3">
    <citation type="journal article" date="2017" name="Nature">
        <title>Genome sequence of the progenitor of the wheat D genome Aegilops tauschii.</title>
        <authorList>
            <person name="Luo M.C."/>
            <person name="Gu Y.Q."/>
            <person name="Puiu D."/>
            <person name="Wang H."/>
            <person name="Twardziok S.O."/>
            <person name="Deal K.R."/>
            <person name="Huo N."/>
            <person name="Zhu T."/>
            <person name="Wang L."/>
            <person name="Wang Y."/>
            <person name="McGuire P.E."/>
            <person name="Liu S."/>
            <person name="Long H."/>
            <person name="Ramasamy R.K."/>
            <person name="Rodriguez J.C."/>
            <person name="Van S.L."/>
            <person name="Yuan L."/>
            <person name="Wang Z."/>
            <person name="Xia Z."/>
            <person name="Xiao L."/>
            <person name="Anderson O.D."/>
            <person name="Ouyang S."/>
            <person name="Liang Y."/>
            <person name="Zimin A.V."/>
            <person name="Pertea G."/>
            <person name="Qi P."/>
            <person name="Bennetzen J.L."/>
            <person name="Dai X."/>
            <person name="Dawson M.W."/>
            <person name="Muller H.G."/>
            <person name="Kugler K."/>
            <person name="Rivarola-Duarte L."/>
            <person name="Spannagl M."/>
            <person name="Mayer K.F.X."/>
            <person name="Lu F.H."/>
            <person name="Bevan M.W."/>
            <person name="Leroy P."/>
            <person name="Li P."/>
            <person name="You F.M."/>
            <person name="Sun Q."/>
            <person name="Liu Z."/>
            <person name="Lyons E."/>
            <person name="Wicker T."/>
            <person name="Salzberg S.L."/>
            <person name="Devos K.M."/>
            <person name="Dvorak J."/>
        </authorList>
    </citation>
    <scope>NUCLEOTIDE SEQUENCE [LARGE SCALE GENOMIC DNA]</scope>
    <source>
        <strain evidence="3">cv. AL8/78</strain>
    </source>
</reference>
<dbReference type="InterPro" id="IPR052733">
    <property type="entry name" value="Chloroplast_QOR"/>
</dbReference>
<dbReference type="CDD" id="cd08267">
    <property type="entry name" value="MDR1"/>
    <property type="match status" value="1"/>
</dbReference>
<name>A0A453BTV1_AEGTS</name>
<dbReference type="Pfam" id="PF08240">
    <property type="entry name" value="ADH_N"/>
    <property type="match status" value="1"/>
</dbReference>
<reference evidence="4" key="2">
    <citation type="journal article" date="2017" name="Nat. Plants">
        <title>The Aegilops tauschii genome reveals multiple impacts of transposons.</title>
        <authorList>
            <person name="Zhao G."/>
            <person name="Zou C."/>
            <person name="Li K."/>
            <person name="Wang K."/>
            <person name="Li T."/>
            <person name="Gao L."/>
            <person name="Zhang X."/>
            <person name="Wang H."/>
            <person name="Yang Z."/>
            <person name="Liu X."/>
            <person name="Jiang W."/>
            <person name="Mao L."/>
            <person name="Kong X."/>
            <person name="Jiao Y."/>
            <person name="Jia J."/>
        </authorList>
    </citation>
    <scope>NUCLEOTIDE SEQUENCE [LARGE SCALE GENOMIC DNA]</scope>
    <source>
        <strain evidence="4">cv. AL8/78</strain>
    </source>
</reference>
<proteinExistence type="predicted"/>
<dbReference type="InterPro" id="IPR020843">
    <property type="entry name" value="ER"/>
</dbReference>
<reference evidence="3" key="4">
    <citation type="submission" date="2019-03" db="UniProtKB">
        <authorList>
            <consortium name="EnsemblPlants"/>
        </authorList>
    </citation>
    <scope>IDENTIFICATION</scope>
</reference>
<dbReference type="PANTHER" id="PTHR44013:SF1">
    <property type="entry name" value="ZINC-TYPE ALCOHOL DEHYDROGENASE-LIKE PROTEIN C16A3.02C"/>
    <property type="match status" value="1"/>
</dbReference>